<dbReference type="RefSeq" id="WP_232417215.1">
    <property type="nucleotide sequence ID" value="NZ_CP101990.1"/>
</dbReference>
<dbReference type="InterPro" id="IPR027598">
    <property type="entry name" value="Amphi-Trp_dom"/>
</dbReference>
<accession>A0ABY5KIM2</accession>
<gene>
    <name evidence="2" type="ORF">NP095_04255</name>
</gene>
<dbReference type="EMBL" id="CP101990">
    <property type="protein sequence ID" value="UUI69326.1"/>
    <property type="molecule type" value="Genomic_DNA"/>
</dbReference>
<evidence type="ECO:0000259" key="1">
    <source>
        <dbReference type="Pfam" id="PF20068"/>
    </source>
</evidence>
<evidence type="ECO:0000313" key="2">
    <source>
        <dbReference type="EMBL" id="UUI69326.1"/>
    </source>
</evidence>
<dbReference type="Pfam" id="PF20068">
    <property type="entry name" value="Amphi-Trp"/>
    <property type="match status" value="1"/>
</dbReference>
<keyword evidence="3" id="KW-1185">Reference proteome</keyword>
<organism evidence="2 3">
    <name type="scientific">Aeromicrobium duanguangcaii</name>
    <dbReference type="NCBI Taxonomy" id="2968086"/>
    <lineage>
        <taxon>Bacteria</taxon>
        <taxon>Bacillati</taxon>
        <taxon>Actinomycetota</taxon>
        <taxon>Actinomycetes</taxon>
        <taxon>Propionibacteriales</taxon>
        <taxon>Nocardioidaceae</taxon>
        <taxon>Aeromicrobium</taxon>
    </lineage>
</organism>
<evidence type="ECO:0000313" key="3">
    <source>
        <dbReference type="Proteomes" id="UP001315860"/>
    </source>
</evidence>
<proteinExistence type="predicted"/>
<reference evidence="2 3" key="1">
    <citation type="submission" date="2022-07" db="EMBL/GenBank/DDBJ databases">
        <title>Novel species in genus Aeromicrobium.</title>
        <authorList>
            <person name="Ye L."/>
        </authorList>
    </citation>
    <scope>NUCLEOTIDE SEQUENCE [LARGE SCALE GENOMIC DNA]</scope>
    <source>
        <strain evidence="3">zg-Y50</strain>
    </source>
</reference>
<name>A0ABY5KIM2_9ACTN</name>
<dbReference type="Proteomes" id="UP001315860">
    <property type="component" value="Chromosome"/>
</dbReference>
<dbReference type="NCBIfam" id="TIGR04354">
    <property type="entry name" value="amphi-Trp"/>
    <property type="match status" value="1"/>
</dbReference>
<protein>
    <submittedName>
        <fullName evidence="2">Amphi-Trp domain-containing protein</fullName>
    </submittedName>
</protein>
<feature type="domain" description="Amphi-Trp" evidence="1">
    <location>
        <begin position="8"/>
        <end position="73"/>
    </location>
</feature>
<sequence>MTVDLFELDQTQRLRREEAAAKLHALADALARHNSVEFIKGDNRITVDVPDEVELSVEIEIGEENELEIELRW</sequence>